<protein>
    <submittedName>
        <fullName evidence="2">Uncharacterized protein</fullName>
    </submittedName>
</protein>
<feature type="transmembrane region" description="Helical" evidence="1">
    <location>
        <begin position="39"/>
        <end position="60"/>
    </location>
</feature>
<dbReference type="EMBL" id="MGDE01000213">
    <property type="protein sequence ID" value="OGL43703.1"/>
    <property type="molecule type" value="Genomic_DNA"/>
</dbReference>
<evidence type="ECO:0000313" key="2">
    <source>
        <dbReference type="EMBL" id="OGL43703.1"/>
    </source>
</evidence>
<feature type="transmembrane region" description="Helical" evidence="1">
    <location>
        <begin position="67"/>
        <end position="87"/>
    </location>
</feature>
<keyword evidence="1" id="KW-1133">Transmembrane helix</keyword>
<keyword evidence="1" id="KW-0812">Transmembrane</keyword>
<accession>A0A1F7RQ96</accession>
<gene>
    <name evidence="2" type="ORF">A2W05_08805</name>
</gene>
<name>A0A1F7RQ96_9BACT</name>
<dbReference type="AlphaFoldDB" id="A0A1F7RQ96"/>
<comment type="caution">
    <text evidence="2">The sequence shown here is derived from an EMBL/GenBank/DDBJ whole genome shotgun (WGS) entry which is preliminary data.</text>
</comment>
<proteinExistence type="predicted"/>
<organism evidence="2 3">
    <name type="scientific">Candidatus Schekmanbacteria bacterium RBG_16_38_10</name>
    <dbReference type="NCBI Taxonomy" id="1817879"/>
    <lineage>
        <taxon>Bacteria</taxon>
        <taxon>Candidatus Schekmaniibacteriota</taxon>
    </lineage>
</organism>
<reference evidence="2 3" key="1">
    <citation type="journal article" date="2016" name="Nat. Commun.">
        <title>Thousands of microbial genomes shed light on interconnected biogeochemical processes in an aquifer system.</title>
        <authorList>
            <person name="Anantharaman K."/>
            <person name="Brown C.T."/>
            <person name="Hug L.A."/>
            <person name="Sharon I."/>
            <person name="Castelle C.J."/>
            <person name="Probst A.J."/>
            <person name="Thomas B.C."/>
            <person name="Singh A."/>
            <person name="Wilkins M.J."/>
            <person name="Karaoz U."/>
            <person name="Brodie E.L."/>
            <person name="Williams K.H."/>
            <person name="Hubbard S.S."/>
            <person name="Banfield J.F."/>
        </authorList>
    </citation>
    <scope>NUCLEOTIDE SEQUENCE [LARGE SCALE GENOMIC DNA]</scope>
</reference>
<keyword evidence="1" id="KW-0472">Membrane</keyword>
<evidence type="ECO:0000313" key="3">
    <source>
        <dbReference type="Proteomes" id="UP000178797"/>
    </source>
</evidence>
<dbReference type="Proteomes" id="UP000178797">
    <property type="component" value="Unassembled WGS sequence"/>
</dbReference>
<evidence type="ECO:0000256" key="1">
    <source>
        <dbReference type="SAM" id="Phobius"/>
    </source>
</evidence>
<sequence length="100" mass="10613">MELVSELLAASGMVVILRHGRIFSSVNIPLRNVAHISSWIGMIFSCALCLGVWAGAAVRFGSMQPELAVNTGLIGGAGGFVLGALLVQDSWSRLLAWFLL</sequence>